<gene>
    <name evidence="2" type="ORF">SI7747_UN021488</name>
</gene>
<dbReference type="PANTHER" id="PTHR24559:SF450">
    <property type="entry name" value="RNA-DIRECTED DNA POLYMERASE HOMOLOG"/>
    <property type="match status" value="1"/>
</dbReference>
<name>A0ABN7EBU1_SPIIN</name>
<keyword evidence="1" id="KW-1133">Transmembrane helix</keyword>
<evidence type="ECO:0008006" key="4">
    <source>
        <dbReference type="Google" id="ProtNLM"/>
    </source>
</evidence>
<proteinExistence type="predicted"/>
<reference evidence="3" key="1">
    <citation type="journal article" date="2020" name="Sci. Rep.">
        <title>Chromosome-scale genome assembly for the duckweed Spirodela intermedia, integrating cytogenetic maps, PacBio and Oxford Nanopore libraries.</title>
        <authorList>
            <person name="Hoang P.T.N."/>
            <person name="Fiebig A."/>
            <person name="Novak P."/>
            <person name="Macas J."/>
            <person name="Cao H.X."/>
            <person name="Stepanenko A."/>
            <person name="Chen G."/>
            <person name="Borisjuk N."/>
            <person name="Scholz U."/>
            <person name="Schubert I."/>
        </authorList>
    </citation>
    <scope>NUCLEOTIDE SEQUENCE [LARGE SCALE GENOMIC DNA]</scope>
</reference>
<sequence length="166" mass="19431">MSAINICPYHYLHNQKTEIGHLIQQMCIEGIIQPSFSPFFIPIIIIKKKIRVVDELLDDLHDATIFFKLNLKSDYHPICMKVSDVQKITFHTHLGHYEFLVMSFNLTNTHVTFQFVMTNIFQAFLCQFVLPFFDDILVCSHDYNSHKITSSMYLLSSIIIIFILIQ</sequence>
<feature type="transmembrane region" description="Helical" evidence="1">
    <location>
        <begin position="111"/>
        <end position="133"/>
    </location>
</feature>
<evidence type="ECO:0000256" key="1">
    <source>
        <dbReference type="SAM" id="Phobius"/>
    </source>
</evidence>
<dbReference type="EMBL" id="CACRZD030000231">
    <property type="protein sequence ID" value="CAA6675146.1"/>
    <property type="molecule type" value="Genomic_DNA"/>
</dbReference>
<dbReference type="Proteomes" id="UP001189122">
    <property type="component" value="Unassembled WGS sequence"/>
</dbReference>
<keyword evidence="1" id="KW-0472">Membrane</keyword>
<dbReference type="SUPFAM" id="SSF56672">
    <property type="entry name" value="DNA/RNA polymerases"/>
    <property type="match status" value="1"/>
</dbReference>
<evidence type="ECO:0000313" key="3">
    <source>
        <dbReference type="Proteomes" id="UP001189122"/>
    </source>
</evidence>
<dbReference type="Gene3D" id="3.30.70.270">
    <property type="match status" value="1"/>
</dbReference>
<keyword evidence="1" id="KW-0812">Transmembrane</keyword>
<dbReference type="PANTHER" id="PTHR24559">
    <property type="entry name" value="TRANSPOSON TY3-I GAG-POL POLYPROTEIN"/>
    <property type="match status" value="1"/>
</dbReference>
<keyword evidence="3" id="KW-1185">Reference proteome</keyword>
<dbReference type="InterPro" id="IPR043502">
    <property type="entry name" value="DNA/RNA_pol_sf"/>
</dbReference>
<dbReference type="InterPro" id="IPR043128">
    <property type="entry name" value="Rev_trsase/Diguanyl_cyclase"/>
</dbReference>
<dbReference type="InterPro" id="IPR053134">
    <property type="entry name" value="RNA-dir_DNA_polymerase"/>
</dbReference>
<dbReference type="Gene3D" id="3.10.10.10">
    <property type="entry name" value="HIV Type 1 Reverse Transcriptase, subunit A, domain 1"/>
    <property type="match status" value="2"/>
</dbReference>
<comment type="caution">
    <text evidence="2">The sequence shown here is derived from an EMBL/GenBank/DDBJ whole genome shotgun (WGS) entry which is preliminary data.</text>
</comment>
<organism evidence="2 3">
    <name type="scientific">Spirodela intermedia</name>
    <name type="common">Intermediate duckweed</name>
    <dbReference type="NCBI Taxonomy" id="51605"/>
    <lineage>
        <taxon>Eukaryota</taxon>
        <taxon>Viridiplantae</taxon>
        <taxon>Streptophyta</taxon>
        <taxon>Embryophyta</taxon>
        <taxon>Tracheophyta</taxon>
        <taxon>Spermatophyta</taxon>
        <taxon>Magnoliopsida</taxon>
        <taxon>Liliopsida</taxon>
        <taxon>Araceae</taxon>
        <taxon>Lemnoideae</taxon>
        <taxon>Spirodela</taxon>
    </lineage>
</organism>
<feature type="transmembrane region" description="Helical" evidence="1">
    <location>
        <begin position="148"/>
        <end position="165"/>
    </location>
</feature>
<accession>A0ABN7EBU1</accession>
<evidence type="ECO:0000313" key="2">
    <source>
        <dbReference type="EMBL" id="CAA6675146.1"/>
    </source>
</evidence>
<protein>
    <recommendedName>
        <fullName evidence="4">Reverse transcriptase domain-containing protein</fullName>
    </recommendedName>
</protein>